<protein>
    <submittedName>
        <fullName evidence="1">Uncharacterized protein</fullName>
    </submittedName>
</protein>
<organism evidence="1 2">
    <name type="scientific">Eikenella corrodens ATCC 23834</name>
    <dbReference type="NCBI Taxonomy" id="546274"/>
    <lineage>
        <taxon>Bacteria</taxon>
        <taxon>Pseudomonadati</taxon>
        <taxon>Pseudomonadota</taxon>
        <taxon>Betaproteobacteria</taxon>
        <taxon>Neisseriales</taxon>
        <taxon>Neisseriaceae</taxon>
        <taxon>Eikenella</taxon>
    </lineage>
</organism>
<dbReference type="EMBL" id="ACEA01000031">
    <property type="protein sequence ID" value="EEG23743.1"/>
    <property type="molecule type" value="Genomic_DNA"/>
</dbReference>
<sequence>MPYWLYCLRLAAWYESIIAPAIAGYLKTKPPQPAKPSAHEKG</sequence>
<evidence type="ECO:0000313" key="1">
    <source>
        <dbReference type="EMBL" id="EEG23743.1"/>
    </source>
</evidence>
<evidence type="ECO:0000313" key="2">
    <source>
        <dbReference type="Proteomes" id="UP000005837"/>
    </source>
</evidence>
<gene>
    <name evidence="1" type="ORF">EIKCOROL_01594</name>
</gene>
<proteinExistence type="predicted"/>
<dbReference type="Proteomes" id="UP000005837">
    <property type="component" value="Unassembled WGS sequence"/>
</dbReference>
<dbReference type="AlphaFoldDB" id="C0DW44"/>
<name>C0DW44_EIKCO</name>
<dbReference type="HOGENOM" id="CLU_3250809_0_0_4"/>
<accession>C0DW44</accession>
<reference evidence="1 2" key="1">
    <citation type="submission" date="2009-01" db="EMBL/GenBank/DDBJ databases">
        <authorList>
            <person name="Fulton L."/>
            <person name="Clifton S."/>
            <person name="Chinwalla A.T."/>
            <person name="Mitreva M."/>
            <person name="Sodergren E."/>
            <person name="Weinstock G."/>
            <person name="Clifton S."/>
            <person name="Dooling D.J."/>
            <person name="Fulton B."/>
            <person name="Minx P."/>
            <person name="Pepin K.H."/>
            <person name="Johnson M."/>
            <person name="Bhonagiri V."/>
            <person name="Nash W.E."/>
            <person name="Mardis E.R."/>
            <person name="Wilson R.K."/>
        </authorList>
    </citation>
    <scope>NUCLEOTIDE SEQUENCE [LARGE SCALE GENOMIC DNA]</scope>
    <source>
        <strain evidence="1 2">ATCC 23834</strain>
    </source>
</reference>
<comment type="caution">
    <text evidence="1">The sequence shown here is derived from an EMBL/GenBank/DDBJ whole genome shotgun (WGS) entry which is preliminary data.</text>
</comment>